<name>A0ABS7GAK9_9BACT</name>
<evidence type="ECO:0000313" key="2">
    <source>
        <dbReference type="Proteomes" id="UP000812961"/>
    </source>
</evidence>
<accession>A0ABS7GAK9</accession>
<reference evidence="1 2" key="1">
    <citation type="submission" date="2021-08" db="EMBL/GenBank/DDBJ databases">
        <title>The genome sequence of Chitinophaga sp. B61.</title>
        <authorList>
            <person name="Zhang X."/>
        </authorList>
    </citation>
    <scope>NUCLEOTIDE SEQUENCE [LARGE SCALE GENOMIC DNA]</scope>
    <source>
        <strain evidence="1 2">B61</strain>
    </source>
</reference>
<keyword evidence="2" id="KW-1185">Reference proteome</keyword>
<evidence type="ECO:0000313" key="1">
    <source>
        <dbReference type="EMBL" id="MBW8684693.1"/>
    </source>
</evidence>
<organism evidence="1 2">
    <name type="scientific">Chitinophaga rhizophila</name>
    <dbReference type="NCBI Taxonomy" id="2866212"/>
    <lineage>
        <taxon>Bacteria</taxon>
        <taxon>Pseudomonadati</taxon>
        <taxon>Bacteroidota</taxon>
        <taxon>Chitinophagia</taxon>
        <taxon>Chitinophagales</taxon>
        <taxon>Chitinophagaceae</taxon>
        <taxon>Chitinophaga</taxon>
    </lineage>
</organism>
<dbReference type="EMBL" id="JAICCF010000002">
    <property type="protein sequence ID" value="MBW8684693.1"/>
    <property type="molecule type" value="Genomic_DNA"/>
</dbReference>
<dbReference type="RefSeq" id="WP_220249909.1">
    <property type="nucleotide sequence ID" value="NZ_JAICCF010000002.1"/>
</dbReference>
<sequence>MNLPLNGRIAIIDDKIEQAIPLMNVLSQKRYPYSYYSGEVQFLPDQNDISNDIRILFLDINLIDDQVREEKVLRGRLIPVLKRVISPSNYPYVVVYWSRTENELKKMVEDMFDQNLSDRKPIAYLSQNKLDFFNLDGSKTDEFDEKLTTLFSEIFELLGKLPSYNYLLNWENHVHCATDKTLQEIFKSCHTPESWSDNAGFLIDKLGLSYTGKNSYKNFSAEQKIKSSFQAFNNLFYDTLEYTINNFNYPNAVEVVYDNKLVDKENIYSVNKKILLSDDITYMAYSGAVTEDINTRSDNVFNELLNNTLNRTNIESAAKENAQASGKEEDEIEKIVKKSVQDMRKEIRKSWKKIYFVVTPLCDYVQGKYYNIRVVKGFLLKGDLLKYIDQRSEAIFISPRFKYNNEVYAIVLHFRYFFTSLGPEGFKGLSPLFRVRHELLSEVQSKLARHVNRQGVLFIDED</sequence>
<gene>
    <name evidence="1" type="ORF">K1Y79_10165</name>
</gene>
<comment type="caution">
    <text evidence="1">The sequence shown here is derived from an EMBL/GenBank/DDBJ whole genome shotgun (WGS) entry which is preliminary data.</text>
</comment>
<dbReference type="Proteomes" id="UP000812961">
    <property type="component" value="Unassembled WGS sequence"/>
</dbReference>
<protein>
    <recommendedName>
        <fullName evidence="3">Response receiver domain-containing protein</fullName>
    </recommendedName>
</protein>
<proteinExistence type="predicted"/>
<evidence type="ECO:0008006" key="3">
    <source>
        <dbReference type="Google" id="ProtNLM"/>
    </source>
</evidence>